<name>A0ABW2JUG8_9ACTN</name>
<dbReference type="RefSeq" id="WP_381838034.1">
    <property type="nucleotide sequence ID" value="NZ_JBHTCF010000020.1"/>
</dbReference>
<reference evidence="2" key="1">
    <citation type="journal article" date="2019" name="Int. J. Syst. Evol. Microbiol.">
        <title>The Global Catalogue of Microorganisms (GCM) 10K type strain sequencing project: providing services to taxonomists for standard genome sequencing and annotation.</title>
        <authorList>
            <consortium name="The Broad Institute Genomics Platform"/>
            <consortium name="The Broad Institute Genome Sequencing Center for Infectious Disease"/>
            <person name="Wu L."/>
            <person name="Ma J."/>
        </authorList>
    </citation>
    <scope>NUCLEOTIDE SEQUENCE [LARGE SCALE GENOMIC DNA]</scope>
    <source>
        <strain evidence="2">SYNS20</strain>
    </source>
</reference>
<sequence>MISLKGPQSVVETLYVVSSAHATKTKQDVRADGDALAALRATYHLMISDMQPALRDVLPAADSFPVPVGSGAAHSGLVKAFIGSVAGEDSVDYDIFADAEQHTPAALRAKHAPVEAALAEIEAHWPEFRSLYELLVPVLLYAPDGGLAGGTASTVLGVLWLDPKGHWNNVDIQEFLLHEFVHHTLFLEERRHGFYKNMGLLVEDRYLTRSAIRQDRRPLDKVLHSIVVGTEVLLARHEKRIVHPEGVELSLHPASDELLAGVLTSLDDVFALPLGELLRPRPIEILELCRERLAAISDS</sequence>
<accession>A0ABW2JUG8</accession>
<keyword evidence="2" id="KW-1185">Reference proteome</keyword>
<dbReference type="NCBIfam" id="TIGR04267">
    <property type="entry name" value="mod_HExxH"/>
    <property type="match status" value="1"/>
</dbReference>
<dbReference type="Proteomes" id="UP001596523">
    <property type="component" value="Unassembled WGS sequence"/>
</dbReference>
<comment type="caution">
    <text evidence="1">The sequence shown here is derived from an EMBL/GenBank/DDBJ whole genome shotgun (WGS) entry which is preliminary data.</text>
</comment>
<organism evidence="1 2">
    <name type="scientific">Streptomyces monticola</name>
    <dbReference type="NCBI Taxonomy" id="2666263"/>
    <lineage>
        <taxon>Bacteria</taxon>
        <taxon>Bacillati</taxon>
        <taxon>Actinomycetota</taxon>
        <taxon>Actinomycetes</taxon>
        <taxon>Kitasatosporales</taxon>
        <taxon>Streptomycetaceae</taxon>
        <taxon>Streptomyces</taxon>
    </lineage>
</organism>
<dbReference type="InterPro" id="IPR026337">
    <property type="entry name" value="AKG_HExxH"/>
</dbReference>
<evidence type="ECO:0000313" key="2">
    <source>
        <dbReference type="Proteomes" id="UP001596523"/>
    </source>
</evidence>
<gene>
    <name evidence="1" type="ORF">ACFQVC_34305</name>
</gene>
<protein>
    <submittedName>
        <fullName evidence="1">HEXXH motif-containing putative peptide modification protein</fullName>
    </submittedName>
</protein>
<evidence type="ECO:0000313" key="1">
    <source>
        <dbReference type="EMBL" id="MFC7309269.1"/>
    </source>
</evidence>
<dbReference type="EMBL" id="JBHTCF010000020">
    <property type="protein sequence ID" value="MFC7309269.1"/>
    <property type="molecule type" value="Genomic_DNA"/>
</dbReference>
<proteinExistence type="predicted"/>